<dbReference type="Pfam" id="PF05195">
    <property type="entry name" value="AMP_N"/>
    <property type="match status" value="1"/>
</dbReference>
<proteinExistence type="inferred from homology"/>
<feature type="domain" description="Aminopeptidase P N-terminal" evidence="16">
    <location>
        <begin position="22"/>
        <end position="170"/>
    </location>
</feature>
<evidence type="ECO:0000256" key="10">
    <source>
        <dbReference type="ARBA" id="ARBA00044051"/>
    </source>
</evidence>
<evidence type="ECO:0000256" key="8">
    <source>
        <dbReference type="ARBA" id="ARBA00023211"/>
    </source>
</evidence>
<evidence type="ECO:0000259" key="16">
    <source>
        <dbReference type="SMART" id="SM01011"/>
    </source>
</evidence>
<evidence type="ECO:0000256" key="12">
    <source>
        <dbReference type="ARBA" id="ARBA00044252"/>
    </source>
</evidence>
<dbReference type="Gene3D" id="3.90.230.10">
    <property type="entry name" value="Creatinase/methionine aminopeptidase superfamily"/>
    <property type="match status" value="1"/>
</dbReference>
<name>A0A8E0RN33_9TREM</name>
<keyword evidence="5" id="KW-0378">Hydrolase</keyword>
<evidence type="ECO:0000256" key="14">
    <source>
        <dbReference type="ARBA" id="ARBA00044351"/>
    </source>
</evidence>
<dbReference type="Gene3D" id="3.40.350.10">
    <property type="entry name" value="Creatinase/prolidase N-terminal domain"/>
    <property type="match status" value="1"/>
</dbReference>
<evidence type="ECO:0000256" key="13">
    <source>
        <dbReference type="ARBA" id="ARBA00044284"/>
    </source>
</evidence>
<organism evidence="17 18">
    <name type="scientific">Fasciolopsis buskii</name>
    <dbReference type="NCBI Taxonomy" id="27845"/>
    <lineage>
        <taxon>Eukaryota</taxon>
        <taxon>Metazoa</taxon>
        <taxon>Spiralia</taxon>
        <taxon>Lophotrochozoa</taxon>
        <taxon>Platyhelminthes</taxon>
        <taxon>Trematoda</taxon>
        <taxon>Digenea</taxon>
        <taxon>Plagiorchiida</taxon>
        <taxon>Echinostomata</taxon>
        <taxon>Echinostomatoidea</taxon>
        <taxon>Fasciolidae</taxon>
        <taxon>Fasciolopsis</taxon>
    </lineage>
</organism>
<evidence type="ECO:0000256" key="7">
    <source>
        <dbReference type="ARBA" id="ARBA00023049"/>
    </source>
</evidence>
<evidence type="ECO:0000256" key="5">
    <source>
        <dbReference type="ARBA" id="ARBA00022801"/>
    </source>
</evidence>
<dbReference type="SUPFAM" id="SSF55920">
    <property type="entry name" value="Creatinase/aminopeptidase"/>
    <property type="match status" value="1"/>
</dbReference>
<evidence type="ECO:0000256" key="6">
    <source>
        <dbReference type="ARBA" id="ARBA00022997"/>
    </source>
</evidence>
<dbReference type="SUPFAM" id="SSF53092">
    <property type="entry name" value="Creatinase/prolidase N-terminal domain"/>
    <property type="match status" value="1"/>
</dbReference>
<evidence type="ECO:0000256" key="2">
    <source>
        <dbReference type="ARBA" id="ARBA00011738"/>
    </source>
</evidence>
<dbReference type="EC" id="3.4.13.9" evidence="10"/>
<evidence type="ECO:0000313" key="18">
    <source>
        <dbReference type="Proteomes" id="UP000728185"/>
    </source>
</evidence>
<dbReference type="InterPro" id="IPR052433">
    <property type="entry name" value="X-Pro_dipept-like"/>
</dbReference>
<dbReference type="AlphaFoldDB" id="A0A8E0RN33"/>
<dbReference type="PANTHER" id="PTHR48480:SF2">
    <property type="entry name" value="PEPTIDASE D"/>
    <property type="match status" value="1"/>
</dbReference>
<dbReference type="Proteomes" id="UP000728185">
    <property type="component" value="Unassembled WGS sequence"/>
</dbReference>
<dbReference type="GO" id="GO:0006508">
    <property type="term" value="P:proteolysis"/>
    <property type="evidence" value="ECO:0007669"/>
    <property type="project" value="UniProtKB-KW"/>
</dbReference>
<comment type="cofactor">
    <cofactor evidence="1">
        <name>Mn(2+)</name>
        <dbReference type="ChEBI" id="CHEBI:29035"/>
    </cofactor>
</comment>
<dbReference type="InterPro" id="IPR029149">
    <property type="entry name" value="Creatin/AminoP/Spt16_N"/>
</dbReference>
<dbReference type="EMBL" id="LUCM01008707">
    <property type="protein sequence ID" value="KAA0188036.1"/>
    <property type="molecule type" value="Genomic_DNA"/>
</dbReference>
<keyword evidence="8" id="KW-0464">Manganese</keyword>
<evidence type="ECO:0000256" key="4">
    <source>
        <dbReference type="ARBA" id="ARBA00022723"/>
    </source>
</evidence>
<comment type="caution">
    <text evidence="17">The sequence shown here is derived from an EMBL/GenBank/DDBJ whole genome shotgun (WGS) entry which is preliminary data.</text>
</comment>
<dbReference type="Pfam" id="PF00557">
    <property type="entry name" value="Peptidase_M24"/>
    <property type="match status" value="1"/>
</dbReference>
<dbReference type="GO" id="GO:0102009">
    <property type="term" value="F:proline dipeptidase activity"/>
    <property type="evidence" value="ECO:0007669"/>
    <property type="project" value="UniProtKB-EC"/>
</dbReference>
<keyword evidence="18" id="KW-1185">Reference proteome</keyword>
<dbReference type="GO" id="GO:0030145">
    <property type="term" value="F:manganese ion binding"/>
    <property type="evidence" value="ECO:0007669"/>
    <property type="project" value="InterPro"/>
</dbReference>
<reference evidence="17" key="1">
    <citation type="submission" date="2019-05" db="EMBL/GenBank/DDBJ databases">
        <title>Annotation for the trematode Fasciolopsis buski.</title>
        <authorList>
            <person name="Choi Y.-J."/>
        </authorList>
    </citation>
    <scope>NUCLEOTIDE SEQUENCE</scope>
    <source>
        <strain evidence="17">HT</strain>
        <tissue evidence="17">Whole worm</tissue>
    </source>
</reference>
<dbReference type="FunFam" id="3.90.230.10:FF:000002">
    <property type="entry name" value="Xaa-Pro aminopeptidase 3"/>
    <property type="match status" value="1"/>
</dbReference>
<dbReference type="InterPro" id="IPR007865">
    <property type="entry name" value="Aminopep_P_N"/>
</dbReference>
<evidence type="ECO:0000256" key="1">
    <source>
        <dbReference type="ARBA" id="ARBA00001936"/>
    </source>
</evidence>
<dbReference type="OrthoDB" id="10261878at2759"/>
<comment type="similarity">
    <text evidence="9">Belongs to the peptidase M24B family. Eukaryotic-type prolidase subfamily.</text>
</comment>
<sequence length="504" mass="56152">MSVGAAARTAPFYQLGKKCLGISMELHVANRQRLCRRLQDKWKSLMSQNSAPAPSLSGVFVLLQGGSDTYRGDSDSANVFRQESFFHWTFGALEPNWYGAIEVSTARAILFIPRVPDDVALYDGRPATPSEMLKKYATEGCFYTDELVKCLKQWNTTLLLTLRGMNTDSGRITLEASFPGIENFKVDNELLHPEIVQCRLYKTKMELEVLRYANRISSAAHRHLMRCVKPGMHEFEAESIFLHYCYFNGGMRHVAYTCIGASGCNCAILHYGHAGSPNERVIQDGDMCLFDMGGEYYCYTSDITCSYPANGRFTNDQKIIYEAVLAASRAVLNAAKPGADWVKLHQLAEEKILSNLIQAGLLRGSLEKMMEVRLGAVFMPHGLGHLMGCDVHDVGGYASDSPPRPSAAGLRNLRTARILQPNMVITVEPGCYFIDQLLDEALQSPQLSPFLVSEVLQRFRNFGGVRIEDNIVITETGNELLTDVPRTVEEIEQWMSSGGAEDRL</sequence>
<dbReference type="GO" id="GO:0070006">
    <property type="term" value="F:metalloaminopeptidase activity"/>
    <property type="evidence" value="ECO:0007669"/>
    <property type="project" value="InterPro"/>
</dbReference>
<keyword evidence="3" id="KW-0645">Protease</keyword>
<evidence type="ECO:0000256" key="3">
    <source>
        <dbReference type="ARBA" id="ARBA00022670"/>
    </source>
</evidence>
<evidence type="ECO:0000256" key="15">
    <source>
        <dbReference type="ARBA" id="ARBA00048994"/>
    </source>
</evidence>
<keyword evidence="6" id="KW-0224">Dipeptidase</keyword>
<keyword evidence="7" id="KW-0482">Metalloprotease</keyword>
<dbReference type="PANTHER" id="PTHR48480">
    <property type="match status" value="1"/>
</dbReference>
<dbReference type="SMART" id="SM01011">
    <property type="entry name" value="AMP_N"/>
    <property type="match status" value="1"/>
</dbReference>
<accession>A0A8E0RN33</accession>
<dbReference type="InterPro" id="IPR036005">
    <property type="entry name" value="Creatinase/aminopeptidase-like"/>
</dbReference>
<evidence type="ECO:0000256" key="11">
    <source>
        <dbReference type="ARBA" id="ARBA00044141"/>
    </source>
</evidence>
<comment type="subunit">
    <text evidence="2">Homodimer.</text>
</comment>
<protein>
    <recommendedName>
        <fullName evidence="11">Xaa-Pro dipeptidase</fullName>
        <ecNumber evidence="10">3.4.13.9</ecNumber>
    </recommendedName>
    <alternativeName>
        <fullName evidence="14">Imidodipeptidase</fullName>
    </alternativeName>
    <alternativeName>
        <fullName evidence="12">Peptidase D</fullName>
    </alternativeName>
    <alternativeName>
        <fullName evidence="13">Proline dipeptidase</fullName>
    </alternativeName>
</protein>
<gene>
    <name evidence="17" type="ORF">FBUS_02073</name>
</gene>
<evidence type="ECO:0000313" key="17">
    <source>
        <dbReference type="EMBL" id="KAA0188036.1"/>
    </source>
</evidence>
<evidence type="ECO:0000256" key="9">
    <source>
        <dbReference type="ARBA" id="ARBA00043990"/>
    </source>
</evidence>
<keyword evidence="4" id="KW-0479">Metal-binding</keyword>
<comment type="catalytic activity">
    <reaction evidence="15">
        <text>Xaa-L-Pro dipeptide + H2O = an L-alpha-amino acid + L-proline</text>
        <dbReference type="Rhea" id="RHEA:76407"/>
        <dbReference type="ChEBI" id="CHEBI:15377"/>
        <dbReference type="ChEBI" id="CHEBI:59869"/>
        <dbReference type="ChEBI" id="CHEBI:60039"/>
        <dbReference type="ChEBI" id="CHEBI:195196"/>
        <dbReference type="EC" id="3.4.13.9"/>
    </reaction>
</comment>
<dbReference type="InterPro" id="IPR000994">
    <property type="entry name" value="Pept_M24"/>
</dbReference>
<dbReference type="CDD" id="cd01087">
    <property type="entry name" value="Prolidase"/>
    <property type="match status" value="1"/>
</dbReference>